<evidence type="ECO:0000313" key="12">
    <source>
        <dbReference type="EMBL" id="RAL52354.1"/>
    </source>
</evidence>
<sequence length="400" mass="44174">MHSASENDTPSPEIFIPSEWCNAANAISCESVTSPPVALICGPKNCGKTTFSRHLLNVLLRRYRKVAYLDTDVGQAEFTPPGFLSLTIVDKMPADIKVPCLKTPERYALRDFLLPPPRFIVPTLTGHGVCSILEENHDKMKKYCMVNNSGCLANADMPMVINTPGWVKGIGYEILVEILKYTSPSHVVNICISAKNKNLPRGVFWLDEGEASLTNLIEINSARQDPSGTSILVQKNSPFMRDLRIIAYFKQCFPSGALPVHPKELAHALAAHPPYEIPLSSIKIKHLHCQVPKAEVFYSLNATIVGLAVSCDGTEDMPHCVGLGIVRSIDTLKRVLYIITPVPLDSLEKVDLLLQGFIELPTSLLQVQGCVSPYMSANVLPEYYCWNAHTHGRNQITTIQ</sequence>
<evidence type="ECO:0000256" key="9">
    <source>
        <dbReference type="ARBA" id="ARBA00023242"/>
    </source>
</evidence>
<keyword evidence="9" id="KW-0539">Nucleus</keyword>
<evidence type="ECO:0000313" key="13">
    <source>
        <dbReference type="Proteomes" id="UP000249390"/>
    </source>
</evidence>
<evidence type="ECO:0000256" key="7">
    <source>
        <dbReference type="ARBA" id="ARBA00022777"/>
    </source>
</evidence>
<evidence type="ECO:0000259" key="10">
    <source>
        <dbReference type="Pfam" id="PF16575"/>
    </source>
</evidence>
<keyword evidence="13" id="KW-1185">Reference proteome</keyword>
<keyword evidence="8" id="KW-0067">ATP-binding</keyword>
<dbReference type="Pfam" id="PF16575">
    <property type="entry name" value="CLP1_P"/>
    <property type="match status" value="2"/>
</dbReference>
<evidence type="ECO:0000256" key="1">
    <source>
        <dbReference type="ARBA" id="ARBA00004474"/>
    </source>
</evidence>
<organism evidence="12 13">
    <name type="scientific">Cuscuta australis</name>
    <dbReference type="NCBI Taxonomy" id="267555"/>
    <lineage>
        <taxon>Eukaryota</taxon>
        <taxon>Viridiplantae</taxon>
        <taxon>Streptophyta</taxon>
        <taxon>Embryophyta</taxon>
        <taxon>Tracheophyta</taxon>
        <taxon>Spermatophyta</taxon>
        <taxon>Magnoliopsida</taxon>
        <taxon>eudicotyledons</taxon>
        <taxon>Gunneridae</taxon>
        <taxon>Pentapetalae</taxon>
        <taxon>asterids</taxon>
        <taxon>lamiids</taxon>
        <taxon>Solanales</taxon>
        <taxon>Convolvulaceae</taxon>
        <taxon>Cuscuteae</taxon>
        <taxon>Cuscuta</taxon>
        <taxon>Cuscuta subgen. Grammica</taxon>
        <taxon>Cuscuta sect. Cleistogrammica</taxon>
    </lineage>
</organism>
<name>A0A328E2V4_9ASTE</name>
<dbReference type="InterPro" id="IPR045116">
    <property type="entry name" value="Clp1/Grc3"/>
</dbReference>
<dbReference type="GO" id="GO:0051731">
    <property type="term" value="F:polynucleotide 5'-hydroxyl-kinase activity"/>
    <property type="evidence" value="ECO:0007669"/>
    <property type="project" value="InterPro"/>
</dbReference>
<dbReference type="PANTHER" id="PTHR12755:SF3">
    <property type="entry name" value="POLYNUCLEOTIDE 5'-HYDROXYL-KINASE NOL9"/>
    <property type="match status" value="1"/>
</dbReference>
<evidence type="ECO:0000256" key="8">
    <source>
        <dbReference type="ARBA" id="ARBA00022840"/>
    </source>
</evidence>
<accession>A0A328E2V4</accession>
<dbReference type="AlphaFoldDB" id="A0A328E2V4"/>
<dbReference type="GO" id="GO:0000448">
    <property type="term" value="P:cleavage in ITS2 between 5.8S rRNA and LSU-rRNA of tricistronic rRNA transcript (SSU-rRNA, 5.8S rRNA, LSU-rRNA)"/>
    <property type="evidence" value="ECO:0007669"/>
    <property type="project" value="TreeGrafter"/>
</dbReference>
<keyword evidence="5" id="KW-0808">Transferase</keyword>
<comment type="subcellular location">
    <subcellularLocation>
        <location evidence="2">Nucleus</location>
        <location evidence="2">Nucleolus</location>
    </subcellularLocation>
    <subcellularLocation>
        <location evidence="1">Plastid</location>
    </subcellularLocation>
</comment>
<keyword evidence="7" id="KW-0418">Kinase</keyword>
<dbReference type="EMBL" id="NQVE01000034">
    <property type="protein sequence ID" value="RAL52354.1"/>
    <property type="molecule type" value="Genomic_DNA"/>
</dbReference>
<feature type="domain" description="NOL9 C-terminal" evidence="11">
    <location>
        <begin position="271"/>
        <end position="361"/>
    </location>
</feature>
<feature type="domain" description="Clp1 P-loop" evidence="10">
    <location>
        <begin position="42"/>
        <end position="92"/>
    </location>
</feature>
<evidence type="ECO:0000256" key="6">
    <source>
        <dbReference type="ARBA" id="ARBA00022741"/>
    </source>
</evidence>
<keyword evidence="6" id="KW-0547">Nucleotide-binding</keyword>
<dbReference type="Pfam" id="PF25467">
    <property type="entry name" value="NOL9_C"/>
    <property type="match status" value="1"/>
</dbReference>
<evidence type="ECO:0000259" key="11">
    <source>
        <dbReference type="Pfam" id="PF25467"/>
    </source>
</evidence>
<protein>
    <submittedName>
        <fullName evidence="12">Uncharacterized protein</fullName>
    </submittedName>
</protein>
<dbReference type="GO" id="GO:0005524">
    <property type="term" value="F:ATP binding"/>
    <property type="evidence" value="ECO:0007669"/>
    <property type="project" value="UniProtKB-KW"/>
</dbReference>
<dbReference type="GO" id="GO:0005730">
    <property type="term" value="C:nucleolus"/>
    <property type="evidence" value="ECO:0007669"/>
    <property type="project" value="UniProtKB-SubCell"/>
</dbReference>
<keyword evidence="4" id="KW-0698">rRNA processing</keyword>
<comment type="similarity">
    <text evidence="3">Belongs to the Clp1 family. NOL9/GRC3 subfamily.</text>
</comment>
<dbReference type="InterPro" id="IPR057570">
    <property type="entry name" value="NOL9_C"/>
</dbReference>
<dbReference type="InterPro" id="IPR027417">
    <property type="entry name" value="P-loop_NTPase"/>
</dbReference>
<dbReference type="Proteomes" id="UP000249390">
    <property type="component" value="Unassembled WGS sequence"/>
</dbReference>
<dbReference type="PANTHER" id="PTHR12755">
    <property type="entry name" value="CLEAVAGE/POLYADENYLATION FACTOR IA SUBUNIT CLP1P"/>
    <property type="match status" value="1"/>
</dbReference>
<comment type="caution">
    <text evidence="12">The sequence shown here is derived from an EMBL/GenBank/DDBJ whole genome shotgun (WGS) entry which is preliminary data.</text>
</comment>
<dbReference type="SUPFAM" id="SSF52540">
    <property type="entry name" value="P-loop containing nucleoside triphosphate hydrolases"/>
    <property type="match status" value="1"/>
</dbReference>
<feature type="domain" description="Clp1 P-loop" evidence="10">
    <location>
        <begin position="155"/>
        <end position="201"/>
    </location>
</feature>
<reference evidence="12 13" key="1">
    <citation type="submission" date="2018-06" db="EMBL/GenBank/DDBJ databases">
        <title>The Genome of Cuscuta australis (Dodder) Provides Insight into the Evolution of Plant Parasitism.</title>
        <authorList>
            <person name="Liu H."/>
        </authorList>
    </citation>
    <scope>NUCLEOTIDE SEQUENCE [LARGE SCALE GENOMIC DNA]</scope>
    <source>
        <strain evidence="13">cv. Yunnan</strain>
        <tissue evidence="12">Vines</tissue>
    </source>
</reference>
<dbReference type="Gene3D" id="3.40.50.300">
    <property type="entry name" value="P-loop containing nucleotide triphosphate hydrolases"/>
    <property type="match status" value="1"/>
</dbReference>
<gene>
    <name evidence="12" type="ORF">DM860_007211</name>
</gene>
<dbReference type="InterPro" id="IPR032319">
    <property type="entry name" value="CLP1_P"/>
</dbReference>
<evidence type="ECO:0000256" key="2">
    <source>
        <dbReference type="ARBA" id="ARBA00004604"/>
    </source>
</evidence>
<evidence type="ECO:0000256" key="4">
    <source>
        <dbReference type="ARBA" id="ARBA00022552"/>
    </source>
</evidence>
<evidence type="ECO:0000256" key="5">
    <source>
        <dbReference type="ARBA" id="ARBA00022679"/>
    </source>
</evidence>
<evidence type="ECO:0000256" key="3">
    <source>
        <dbReference type="ARBA" id="ARBA00011003"/>
    </source>
</evidence>
<proteinExistence type="inferred from homology"/>
<dbReference type="GO" id="GO:0009536">
    <property type="term" value="C:plastid"/>
    <property type="evidence" value="ECO:0007669"/>
    <property type="project" value="UniProtKB-SubCell"/>
</dbReference>